<dbReference type="Pfam" id="PF01636">
    <property type="entry name" value="APH"/>
    <property type="match status" value="1"/>
</dbReference>
<dbReference type="RefSeq" id="WP_344196651.1">
    <property type="nucleotide sequence ID" value="NZ_BAAAME010000001.1"/>
</dbReference>
<name>A0ABP4VJB7_9ACTN</name>
<evidence type="ECO:0000313" key="3">
    <source>
        <dbReference type="Proteomes" id="UP001501057"/>
    </source>
</evidence>
<dbReference type="InterPro" id="IPR002575">
    <property type="entry name" value="Aminoglycoside_PTrfase"/>
</dbReference>
<dbReference type="InterPro" id="IPR051678">
    <property type="entry name" value="AGP_Transferase"/>
</dbReference>
<evidence type="ECO:0000259" key="1">
    <source>
        <dbReference type="Pfam" id="PF01636"/>
    </source>
</evidence>
<dbReference type="PANTHER" id="PTHR21310">
    <property type="entry name" value="AMINOGLYCOSIDE PHOSPHOTRANSFERASE-RELATED-RELATED"/>
    <property type="match status" value="1"/>
</dbReference>
<feature type="domain" description="Aminoglycoside phosphotransferase" evidence="1">
    <location>
        <begin position="36"/>
        <end position="241"/>
    </location>
</feature>
<accession>A0ABP4VJB7</accession>
<keyword evidence="3" id="KW-1185">Reference proteome</keyword>
<evidence type="ECO:0000313" key="2">
    <source>
        <dbReference type="EMBL" id="GAA1724259.1"/>
    </source>
</evidence>
<protein>
    <submittedName>
        <fullName evidence="2">Phosphotransferase family protein</fullName>
    </submittedName>
</protein>
<dbReference type="SUPFAM" id="SSF56112">
    <property type="entry name" value="Protein kinase-like (PK-like)"/>
    <property type="match status" value="1"/>
</dbReference>
<comment type="caution">
    <text evidence="2">The sequence shown here is derived from an EMBL/GenBank/DDBJ whole genome shotgun (WGS) entry which is preliminary data.</text>
</comment>
<dbReference type="PANTHER" id="PTHR21310:SF40">
    <property type="entry name" value="AMINOGLYCOSIDE PHOSPHOTRANSFERASE DOMAIN-CONTAINING PROTEIN-RELATED"/>
    <property type="match status" value="1"/>
</dbReference>
<dbReference type="Proteomes" id="UP001501057">
    <property type="component" value="Unassembled WGS sequence"/>
</dbReference>
<dbReference type="InterPro" id="IPR041726">
    <property type="entry name" value="ACAD10_11_N"/>
</dbReference>
<gene>
    <name evidence="2" type="ORF">GCM10009710_01340</name>
</gene>
<reference evidence="3" key="1">
    <citation type="journal article" date="2019" name="Int. J. Syst. Evol. Microbiol.">
        <title>The Global Catalogue of Microorganisms (GCM) 10K type strain sequencing project: providing services to taxonomists for standard genome sequencing and annotation.</title>
        <authorList>
            <consortium name="The Broad Institute Genomics Platform"/>
            <consortium name="The Broad Institute Genome Sequencing Center for Infectious Disease"/>
            <person name="Wu L."/>
            <person name="Ma J."/>
        </authorList>
    </citation>
    <scope>NUCLEOTIDE SEQUENCE [LARGE SCALE GENOMIC DNA]</scope>
    <source>
        <strain evidence="3">JCM 13518</strain>
    </source>
</reference>
<dbReference type="CDD" id="cd05154">
    <property type="entry name" value="ACAD10_11_N-like"/>
    <property type="match status" value="1"/>
</dbReference>
<proteinExistence type="predicted"/>
<dbReference type="InterPro" id="IPR011009">
    <property type="entry name" value="Kinase-like_dom_sf"/>
</dbReference>
<sequence>MSDATDDLPYEAELGPRVAAGLRAALGEQTRVGELVVLPGGHSGLTYRVAVDDREVVVKAVPRGQRSVGRHDMLKQARIMAALAGTDVPVPAVVAVDEVEPAWFAVEFVKGESLEPVLDDPEVDPDLAAARMRRAAEILPRLHAVPVDALPAGAETLSPAEELARWSRTMGAVPPELVPGAEDLRSALEASVPDASEPTLVHGDYRLGNIMSDGVDPLAVIDWEIWSIGDPRVELGWFLVFADGANFPGVGREVPGLPTEDELLALYAAGGPLPVEMAWFNALGRYKMAAIMGHNLRRHREGRHEDPDQERLPETIIRLITSGLARLG</sequence>
<dbReference type="Gene3D" id="3.30.200.20">
    <property type="entry name" value="Phosphorylase Kinase, domain 1"/>
    <property type="match status" value="1"/>
</dbReference>
<dbReference type="EMBL" id="BAAAME010000001">
    <property type="protein sequence ID" value="GAA1724259.1"/>
    <property type="molecule type" value="Genomic_DNA"/>
</dbReference>
<organism evidence="2 3">
    <name type="scientific">Aeromicrobium alkaliterrae</name>
    <dbReference type="NCBI Taxonomy" id="302168"/>
    <lineage>
        <taxon>Bacteria</taxon>
        <taxon>Bacillati</taxon>
        <taxon>Actinomycetota</taxon>
        <taxon>Actinomycetes</taxon>
        <taxon>Propionibacteriales</taxon>
        <taxon>Nocardioidaceae</taxon>
        <taxon>Aeromicrobium</taxon>
    </lineage>
</organism>
<dbReference type="Gene3D" id="3.90.1200.10">
    <property type="match status" value="1"/>
</dbReference>